<dbReference type="PANTHER" id="PTHR43272">
    <property type="entry name" value="LONG-CHAIN-FATTY-ACID--COA LIGASE"/>
    <property type="match status" value="1"/>
</dbReference>
<dbReference type="EMBL" id="LNIX01000038">
    <property type="protein sequence ID" value="OXA39555.1"/>
    <property type="molecule type" value="Genomic_DNA"/>
</dbReference>
<dbReference type="AlphaFoldDB" id="A0A226D1U4"/>
<dbReference type="InterPro" id="IPR042099">
    <property type="entry name" value="ANL_N_sf"/>
</dbReference>
<reference evidence="9 10" key="1">
    <citation type="submission" date="2015-12" db="EMBL/GenBank/DDBJ databases">
        <title>The genome of Folsomia candida.</title>
        <authorList>
            <person name="Faddeeva A."/>
            <person name="Derks M.F."/>
            <person name="Anvar Y."/>
            <person name="Smit S."/>
            <person name="Van Straalen N."/>
            <person name="Roelofs D."/>
        </authorList>
    </citation>
    <scope>NUCLEOTIDE SEQUENCE [LARGE SCALE GENOMIC DNA]</scope>
    <source>
        <strain evidence="9 10">VU population</strain>
        <tissue evidence="9">Whole body</tissue>
    </source>
</reference>
<evidence type="ECO:0000259" key="8">
    <source>
        <dbReference type="Pfam" id="PF00501"/>
    </source>
</evidence>
<comment type="similarity">
    <text evidence="1">Belongs to the ATP-dependent AMP-binding enzyme family.</text>
</comment>
<dbReference type="PANTHER" id="PTHR43272:SF83">
    <property type="entry name" value="ACYL-COA SYNTHETASE LONG-CHAIN, ISOFORM J"/>
    <property type="match status" value="1"/>
</dbReference>
<evidence type="ECO:0000256" key="6">
    <source>
        <dbReference type="ARBA" id="ARBA00026121"/>
    </source>
</evidence>
<dbReference type="EC" id="6.2.1.3" evidence="6"/>
<evidence type="ECO:0000256" key="1">
    <source>
        <dbReference type="ARBA" id="ARBA00006432"/>
    </source>
</evidence>
<protein>
    <recommendedName>
        <fullName evidence="6">long-chain-fatty-acid--CoA ligase</fullName>
        <ecNumber evidence="6">6.2.1.3</ecNumber>
    </recommendedName>
</protein>
<keyword evidence="2 9" id="KW-0436">Ligase</keyword>
<dbReference type="Gene3D" id="3.40.50.12780">
    <property type="entry name" value="N-terminal domain of ligase-like"/>
    <property type="match status" value="1"/>
</dbReference>
<dbReference type="GO" id="GO:0005886">
    <property type="term" value="C:plasma membrane"/>
    <property type="evidence" value="ECO:0007669"/>
    <property type="project" value="TreeGrafter"/>
</dbReference>
<gene>
    <name evidence="9" type="ORF">Fcan01_25810</name>
</gene>
<evidence type="ECO:0000256" key="4">
    <source>
        <dbReference type="ARBA" id="ARBA00022832"/>
    </source>
</evidence>
<evidence type="ECO:0000256" key="3">
    <source>
        <dbReference type="ARBA" id="ARBA00022741"/>
    </source>
</evidence>
<evidence type="ECO:0000256" key="7">
    <source>
        <dbReference type="ARBA" id="ARBA00036813"/>
    </source>
</evidence>
<dbReference type="Proteomes" id="UP000198287">
    <property type="component" value="Unassembled WGS sequence"/>
</dbReference>
<comment type="catalytic activity">
    <reaction evidence="7">
        <text>a long-chain fatty acid + ATP + CoA = a long-chain fatty acyl-CoA + AMP + diphosphate</text>
        <dbReference type="Rhea" id="RHEA:15421"/>
        <dbReference type="ChEBI" id="CHEBI:30616"/>
        <dbReference type="ChEBI" id="CHEBI:33019"/>
        <dbReference type="ChEBI" id="CHEBI:57287"/>
        <dbReference type="ChEBI" id="CHEBI:57560"/>
        <dbReference type="ChEBI" id="CHEBI:83139"/>
        <dbReference type="ChEBI" id="CHEBI:456215"/>
        <dbReference type="EC" id="6.2.1.3"/>
    </reaction>
</comment>
<keyword evidence="3" id="KW-0547">Nucleotide-binding</keyword>
<keyword evidence="5" id="KW-0067">ATP-binding</keyword>
<sequence>MPITLFCLVYSRYLFRNCKILTGSQLPSYRVAAMWKSSKLNGDAPPGVESLKPVKYLLPTVNLGFLGNVVVAGLNFFSFILDLFSWGDSTLAERRLALHKEVKAEVISKTKGSITLRGKREKRAIHEEFKALNLTTMHQFFSFPIRKHGSRHCLGTRQMLSEEEHIQPDGKSLKKVNLGSYTWLTYKEVDHISKAEWLIAAVAAFKDSYQVVTLYATLGEEGVIHALNETECPIVLTSDELLPKFKSILEHTPHIRHVIFMEHQIKVTNTSGFSGQVEIHMFKDVVEIGKNLSGAELRPRLPDDVAIIMYTSGSTGTPKGVLLSHKNLVTSLYGMTDAMGHISDQDTYLAYLPLAHVLELVCESLCFFSRVPIGYSSPLTLTDKSPKILAGTTGDVGIIRPTLLVSVPLVLDRIYKMVLDEVNGSSKIKQAVFYWAYDYKLKWYYNGYSCSKVDTLIMKKTKEILGGRVRVMGSGGAQLSQETQEFAKNCLCIPFLGIWYGLTETCGSSATSMVNDLSVGRIGPPFQCCNIRLIDSDEVNYCVEDEPYPRGEICIGGPNVAMGYLKEDDASQADFFEENGTRWFRTGDIGQLESDGSFRIIDRKKDLVKLPMGEYLSLGKVESILKTCPYIDNICIVGDCLKNFCIALIVPNEKLMMEVAFRLDKKDITWDQMCSDGEIEAFYLQGVQDFCKTAKLHKFEIPAVIKICSEIWTPDNAMITTTFKLRRRIVQERYQTEIDYIYARLT</sequence>
<keyword evidence="4" id="KW-0276">Fatty acid metabolism</keyword>
<keyword evidence="10" id="KW-1185">Reference proteome</keyword>
<dbReference type="GO" id="GO:0005783">
    <property type="term" value="C:endoplasmic reticulum"/>
    <property type="evidence" value="ECO:0007669"/>
    <property type="project" value="TreeGrafter"/>
</dbReference>
<dbReference type="GO" id="GO:0030182">
    <property type="term" value="P:neuron differentiation"/>
    <property type="evidence" value="ECO:0007669"/>
    <property type="project" value="TreeGrafter"/>
</dbReference>
<dbReference type="GO" id="GO:0035336">
    <property type="term" value="P:long-chain fatty-acyl-CoA metabolic process"/>
    <property type="evidence" value="ECO:0007669"/>
    <property type="project" value="TreeGrafter"/>
</dbReference>
<dbReference type="OrthoDB" id="1700726at2759"/>
<dbReference type="GO" id="GO:0005524">
    <property type="term" value="F:ATP binding"/>
    <property type="evidence" value="ECO:0007669"/>
    <property type="project" value="UniProtKB-KW"/>
</dbReference>
<dbReference type="STRING" id="158441.A0A226D1U4"/>
<evidence type="ECO:0000256" key="2">
    <source>
        <dbReference type="ARBA" id="ARBA00022598"/>
    </source>
</evidence>
<evidence type="ECO:0000313" key="10">
    <source>
        <dbReference type="Proteomes" id="UP000198287"/>
    </source>
</evidence>
<organism evidence="9 10">
    <name type="scientific">Folsomia candida</name>
    <name type="common">Springtail</name>
    <dbReference type="NCBI Taxonomy" id="158441"/>
    <lineage>
        <taxon>Eukaryota</taxon>
        <taxon>Metazoa</taxon>
        <taxon>Ecdysozoa</taxon>
        <taxon>Arthropoda</taxon>
        <taxon>Hexapoda</taxon>
        <taxon>Collembola</taxon>
        <taxon>Entomobryomorpha</taxon>
        <taxon>Isotomoidea</taxon>
        <taxon>Isotomidae</taxon>
        <taxon>Proisotominae</taxon>
        <taxon>Folsomia</taxon>
    </lineage>
</organism>
<name>A0A226D1U4_FOLCA</name>
<dbReference type="Pfam" id="PF00501">
    <property type="entry name" value="AMP-binding"/>
    <property type="match status" value="1"/>
</dbReference>
<dbReference type="SUPFAM" id="SSF56801">
    <property type="entry name" value="Acetyl-CoA synthetase-like"/>
    <property type="match status" value="1"/>
</dbReference>
<dbReference type="GO" id="GO:0090433">
    <property type="term" value="F:palmitoyl-CoA ligase activity"/>
    <property type="evidence" value="ECO:0007669"/>
    <property type="project" value="TreeGrafter"/>
</dbReference>
<comment type="caution">
    <text evidence="9">The sequence shown here is derived from an EMBL/GenBank/DDBJ whole genome shotgun (WGS) entry which is preliminary data.</text>
</comment>
<keyword evidence="4" id="KW-0443">Lipid metabolism</keyword>
<dbReference type="InterPro" id="IPR020845">
    <property type="entry name" value="AMP-binding_CS"/>
</dbReference>
<dbReference type="GO" id="GO:0005811">
    <property type="term" value="C:lipid droplet"/>
    <property type="evidence" value="ECO:0007669"/>
    <property type="project" value="TreeGrafter"/>
</dbReference>
<proteinExistence type="inferred from homology"/>
<evidence type="ECO:0000313" key="9">
    <source>
        <dbReference type="EMBL" id="OXA39555.1"/>
    </source>
</evidence>
<dbReference type="PROSITE" id="PS00455">
    <property type="entry name" value="AMP_BINDING"/>
    <property type="match status" value="1"/>
</dbReference>
<accession>A0A226D1U4</accession>
<dbReference type="OMA" id="VENAFVY"/>
<dbReference type="InterPro" id="IPR000873">
    <property type="entry name" value="AMP-dep_synth/lig_dom"/>
</dbReference>
<feature type="domain" description="AMP-dependent synthetase/ligase" evidence="8">
    <location>
        <begin position="195"/>
        <end position="565"/>
    </location>
</feature>
<evidence type="ECO:0000256" key="5">
    <source>
        <dbReference type="ARBA" id="ARBA00022840"/>
    </source>
</evidence>